<evidence type="ECO:0000259" key="6">
    <source>
        <dbReference type="Pfam" id="PF13458"/>
    </source>
</evidence>
<dbReference type="InterPro" id="IPR028081">
    <property type="entry name" value="Leu-bd"/>
</dbReference>
<dbReference type="PRINTS" id="PR00337">
    <property type="entry name" value="LEUILEVALBP"/>
</dbReference>
<reference evidence="7 8" key="1">
    <citation type="submission" date="2017-04" db="EMBL/GenBank/DDBJ databases">
        <title>Genomic insights into metabolism of Thermodesulfobium acidiphilum.</title>
        <authorList>
            <person name="Toshchakov S.V."/>
            <person name="Frolov E.N."/>
            <person name="Kublanov I.V."/>
            <person name="Samarov N.I."/>
            <person name="Novikov A."/>
            <person name="Lebedinsky A.V."/>
            <person name="Bonch-Osmolovskaya E.A."/>
            <person name="Chernyh N.A."/>
        </authorList>
    </citation>
    <scope>NUCLEOTIDE SEQUENCE [LARGE SCALE GENOMIC DNA]</scope>
    <source>
        <strain evidence="7 8">3127-1</strain>
    </source>
</reference>
<comment type="similarity">
    <text evidence="1">Belongs to the leucine-binding protein family.</text>
</comment>
<dbReference type="InterPro" id="IPR000709">
    <property type="entry name" value="Leu_Ile_Val-bd"/>
</dbReference>
<evidence type="ECO:0000256" key="5">
    <source>
        <dbReference type="SAM" id="SignalP"/>
    </source>
</evidence>
<dbReference type="PANTHER" id="PTHR47151:SF2">
    <property type="entry name" value="AMINO ACID BINDING PROTEIN"/>
    <property type="match status" value="1"/>
</dbReference>
<accession>A0A2R4VZS5</accession>
<dbReference type="Gene3D" id="3.40.50.2300">
    <property type="match status" value="2"/>
</dbReference>
<dbReference type="AlphaFoldDB" id="A0A2R4VZS5"/>
<feature type="chain" id="PRO_5039625547" evidence="5">
    <location>
        <begin position="24"/>
        <end position="377"/>
    </location>
</feature>
<feature type="domain" description="Leucine-binding protein" evidence="6">
    <location>
        <begin position="36"/>
        <end position="372"/>
    </location>
</feature>
<evidence type="ECO:0000256" key="2">
    <source>
        <dbReference type="ARBA" id="ARBA00022448"/>
    </source>
</evidence>
<sequence length="377" mass="40214">MFLKYKKFLFSFLALLGVGLLLAGCAGTQQKAASSTIKVAVVGPMTGAQAKYGEDWKNSALLAIDEINAKGGIKGKKLEAVIFDDAADPKQAVSVAQKIVSDPSIIAVIGHVNSGCSIPASKIYAQANVPMLTVSTNPELTQQGLKNIFRVAPTDNVQGSFAADFLFKKGYKNIAILQDKSAYGQGVATEFKNSFEKLGGKVLAFEGVTEDQKDFSAILTKFKTLKPDAIYFGGYYPEGALITKQMRDLGMKMPLVGPDGLYDPQFLKIAGAAANGDIITNIGLNIETNPNAKDFLAAYKAKYGEPGAYGIFAYEAVKILAAALEKDPTAKGEALIKLLDETNYTGVLGKTTFAPNGDTTNKVITVYQVENGKFVEI</sequence>
<evidence type="ECO:0000313" key="7">
    <source>
        <dbReference type="EMBL" id="AWB10045.1"/>
    </source>
</evidence>
<gene>
    <name evidence="7" type="ORF">TDSAC_0672</name>
</gene>
<dbReference type="KEGG" id="taci:TDSAC_0672"/>
<dbReference type="GO" id="GO:0006865">
    <property type="term" value="P:amino acid transport"/>
    <property type="evidence" value="ECO:0007669"/>
    <property type="project" value="UniProtKB-KW"/>
</dbReference>
<keyword evidence="4" id="KW-0029">Amino-acid transport</keyword>
<dbReference type="PANTHER" id="PTHR47151">
    <property type="entry name" value="LEU/ILE/VAL-BINDING ABC TRANSPORTER SUBUNIT"/>
    <property type="match status" value="1"/>
</dbReference>
<feature type="signal peptide" evidence="5">
    <location>
        <begin position="1"/>
        <end position="23"/>
    </location>
</feature>
<evidence type="ECO:0000256" key="4">
    <source>
        <dbReference type="ARBA" id="ARBA00022970"/>
    </source>
</evidence>
<keyword evidence="3 5" id="KW-0732">Signal</keyword>
<dbReference type="SUPFAM" id="SSF53822">
    <property type="entry name" value="Periplasmic binding protein-like I"/>
    <property type="match status" value="1"/>
</dbReference>
<evidence type="ECO:0000313" key="8">
    <source>
        <dbReference type="Proteomes" id="UP000244792"/>
    </source>
</evidence>
<dbReference type="InterPro" id="IPR028082">
    <property type="entry name" value="Peripla_BP_I"/>
</dbReference>
<evidence type="ECO:0000256" key="3">
    <source>
        <dbReference type="ARBA" id="ARBA00022729"/>
    </source>
</evidence>
<dbReference type="Proteomes" id="UP000244792">
    <property type="component" value="Chromosome"/>
</dbReference>
<dbReference type="CDD" id="cd06342">
    <property type="entry name" value="PBP1_ABC_LIVBP-like"/>
    <property type="match status" value="1"/>
</dbReference>
<dbReference type="EMBL" id="CP020921">
    <property type="protein sequence ID" value="AWB10045.1"/>
    <property type="molecule type" value="Genomic_DNA"/>
</dbReference>
<dbReference type="PROSITE" id="PS51257">
    <property type="entry name" value="PROKAR_LIPOPROTEIN"/>
    <property type="match status" value="1"/>
</dbReference>
<dbReference type="Pfam" id="PF13458">
    <property type="entry name" value="Peripla_BP_6"/>
    <property type="match status" value="1"/>
</dbReference>
<evidence type="ECO:0000256" key="1">
    <source>
        <dbReference type="ARBA" id="ARBA00010062"/>
    </source>
</evidence>
<keyword evidence="8" id="KW-1185">Reference proteome</keyword>
<keyword evidence="2" id="KW-0813">Transport</keyword>
<proteinExistence type="inferred from homology"/>
<name>A0A2R4VZS5_THEAF</name>
<organism evidence="7 8">
    <name type="scientific">Thermodesulfobium acidiphilum</name>
    <dbReference type="NCBI Taxonomy" id="1794699"/>
    <lineage>
        <taxon>Bacteria</taxon>
        <taxon>Pseudomonadati</taxon>
        <taxon>Thermodesulfobiota</taxon>
        <taxon>Thermodesulfobiia</taxon>
        <taxon>Thermodesulfobiales</taxon>
        <taxon>Thermodesulfobiaceae</taxon>
        <taxon>Thermodesulfobium</taxon>
    </lineage>
</organism>
<protein>
    <submittedName>
        <fullName evidence="7">Branched-chain amino acid transport system substrate-binding protein</fullName>
    </submittedName>
</protein>